<evidence type="ECO:0000256" key="1">
    <source>
        <dbReference type="ARBA" id="ARBA00022741"/>
    </source>
</evidence>
<dbReference type="PANTHER" id="PTHR23074">
    <property type="entry name" value="AAA DOMAIN-CONTAINING"/>
    <property type="match status" value="1"/>
</dbReference>
<dbReference type="Gene3D" id="3.40.50.300">
    <property type="entry name" value="P-loop containing nucleotide triphosphate hydrolases"/>
    <property type="match status" value="1"/>
</dbReference>
<dbReference type="PROSITE" id="PS00674">
    <property type="entry name" value="AAA"/>
    <property type="match status" value="1"/>
</dbReference>
<dbReference type="InterPro" id="IPR003593">
    <property type="entry name" value="AAA+_ATPase"/>
</dbReference>
<dbReference type="Pfam" id="PF09336">
    <property type="entry name" value="Vps4_C"/>
    <property type="match status" value="1"/>
</dbReference>
<dbReference type="Pfam" id="PF17862">
    <property type="entry name" value="AAA_lid_3"/>
    <property type="match status" value="1"/>
</dbReference>
<evidence type="ECO:0000256" key="2">
    <source>
        <dbReference type="ARBA" id="ARBA00022840"/>
    </source>
</evidence>
<dbReference type="InterPro" id="IPR003960">
    <property type="entry name" value="ATPase_AAA_CS"/>
</dbReference>
<dbReference type="Pfam" id="PF00004">
    <property type="entry name" value="AAA"/>
    <property type="match status" value="1"/>
</dbReference>
<dbReference type="FunFam" id="3.40.50.300:FF:000159">
    <property type="entry name" value="Katanin p60 ATPase-containing subunit A1"/>
    <property type="match status" value="1"/>
</dbReference>
<dbReference type="InterPro" id="IPR050304">
    <property type="entry name" value="MT-severing_AAA_ATPase"/>
</dbReference>
<dbReference type="GO" id="GO:0015630">
    <property type="term" value="C:microtubule cytoskeleton"/>
    <property type="evidence" value="ECO:0007669"/>
    <property type="project" value="TreeGrafter"/>
</dbReference>
<evidence type="ECO:0000259" key="5">
    <source>
        <dbReference type="SMART" id="SM00382"/>
    </source>
</evidence>
<dbReference type="InterPro" id="IPR003959">
    <property type="entry name" value="ATPase_AAA_core"/>
</dbReference>
<dbReference type="InterPro" id="IPR027417">
    <property type="entry name" value="P-loop_NTPase"/>
</dbReference>
<feature type="region of interest" description="Disordered" evidence="4">
    <location>
        <begin position="1"/>
        <end position="56"/>
    </location>
</feature>
<dbReference type="SUPFAM" id="SSF52540">
    <property type="entry name" value="P-loop containing nucleoside triphosphate hydrolases"/>
    <property type="match status" value="1"/>
</dbReference>
<name>A0A0F7UCG9_NEOCL</name>
<dbReference type="InterPro" id="IPR015415">
    <property type="entry name" value="Spast_Vps4_C"/>
</dbReference>
<sequence length="635" mass="69586">MAFPDAQVSSSAKAELGLKPPASRPPRGRRKRANVATEKNGALTLSPDSAQNVAEAPTQASSFCSASASSSRKGLTSRGLKHTDRGRVFLSQRDQRVVVIEGNPAAFCVATYEGPPAEKARQATGRFCLNAVLEASPSGQRDGQALYLVFDLRQAGDVTGACDFCALHLNCSTREYRVESYGAGGNLRVLQTVSGVTALQPHHPFSVRLLYHADVIRVDINETQVTTNLHVGRWPSLPLGNSAYTRGVGVGVYGRTRALISKFWISSECPALRVPEHLLGCSLDSLTTRPIICDECLDPPVPYAKLEEQEIPQSDSDLVAMIEQDILRESLHVPFDDVAGLTHAKRLLKEAVVLPSLFPELFQGVRQPWKGFLLFGPPGTGKTLLAKAVASATQWTFFTCSLATLTSKWRGESEKLVRVLFQMARTRAPSILFFDEIDALLTKRGTASEHEASRRTKSELLIQLDGLATGGRHTKHRGPEEDAGAGGVFSNHVMVLATSNTPWDIDEAFRRRLEKRIYIPLPGVQAREDMLRIHLDGIPLADGIDLKAIANRTEQFSGADLQHLCREACMNPLRRVFDDLALDEIKAKRAAGAFVEEETRVTMADFDQALEKANPSTHAAEIAKFERWNAEFGSR</sequence>
<dbReference type="GO" id="GO:0016887">
    <property type="term" value="F:ATP hydrolysis activity"/>
    <property type="evidence" value="ECO:0007669"/>
    <property type="project" value="InterPro"/>
</dbReference>
<feature type="domain" description="AAA+ ATPase" evidence="5">
    <location>
        <begin position="368"/>
        <end position="523"/>
    </location>
</feature>
<dbReference type="InterPro" id="IPR041569">
    <property type="entry name" value="AAA_lid_3"/>
</dbReference>
<dbReference type="PANTHER" id="PTHR23074:SF19">
    <property type="entry name" value="KATANIN P60 ATPASE-CONTAINING SUBUNIT A1"/>
    <property type="match status" value="1"/>
</dbReference>
<evidence type="ECO:0000256" key="4">
    <source>
        <dbReference type="SAM" id="MobiDB-lite"/>
    </source>
</evidence>
<organism evidence="6">
    <name type="scientific">Neospora caninum (strain Liverpool)</name>
    <dbReference type="NCBI Taxonomy" id="572307"/>
    <lineage>
        <taxon>Eukaryota</taxon>
        <taxon>Sar</taxon>
        <taxon>Alveolata</taxon>
        <taxon>Apicomplexa</taxon>
        <taxon>Conoidasida</taxon>
        <taxon>Coccidia</taxon>
        <taxon>Eucoccidiorida</taxon>
        <taxon>Eimeriorina</taxon>
        <taxon>Sarcocystidae</taxon>
        <taxon>Neospora</taxon>
    </lineage>
</organism>
<dbReference type="GO" id="GO:0005524">
    <property type="term" value="F:ATP binding"/>
    <property type="evidence" value="ECO:0007669"/>
    <property type="project" value="UniProtKB-KW"/>
</dbReference>
<comment type="similarity">
    <text evidence="3">Belongs to the AAA ATPase family.</text>
</comment>
<accession>A0A0F7UCG9</accession>
<dbReference type="EMBL" id="LN714480">
    <property type="protein sequence ID" value="CEL66087.1"/>
    <property type="molecule type" value="Genomic_DNA"/>
</dbReference>
<dbReference type="GO" id="GO:0051013">
    <property type="term" value="P:microtubule severing"/>
    <property type="evidence" value="ECO:0007669"/>
    <property type="project" value="TreeGrafter"/>
</dbReference>
<dbReference type="AlphaFoldDB" id="A0A0F7UCG9"/>
<dbReference type="Gene3D" id="1.10.8.60">
    <property type="match status" value="1"/>
</dbReference>
<evidence type="ECO:0000256" key="3">
    <source>
        <dbReference type="RuleBase" id="RU003651"/>
    </source>
</evidence>
<evidence type="ECO:0000313" key="6">
    <source>
        <dbReference type="EMBL" id="CEL66087.1"/>
    </source>
</evidence>
<reference evidence="6" key="1">
    <citation type="journal article" date="2015" name="PLoS ONE">
        <title>Comprehensive Evaluation of Toxoplasma gondii VEG and Neospora caninum LIV Genomes with Tachyzoite Stage Transcriptome and Proteome Defines Novel Transcript Features.</title>
        <authorList>
            <person name="Ramaprasad A."/>
            <person name="Mourier T."/>
            <person name="Naeem R."/>
            <person name="Malas T.B."/>
            <person name="Moussa E."/>
            <person name="Panigrahi A."/>
            <person name="Vermont S.J."/>
            <person name="Otto T.D."/>
            <person name="Wastling J."/>
            <person name="Pain A."/>
        </authorList>
    </citation>
    <scope>NUCLEOTIDE SEQUENCE</scope>
    <source>
        <strain evidence="6">Liverpool</strain>
    </source>
</reference>
<dbReference type="SMART" id="SM00382">
    <property type="entry name" value="AAA"/>
    <property type="match status" value="1"/>
</dbReference>
<proteinExistence type="inferred from homology"/>
<gene>
    <name evidence="6" type="ORF">BN1204_019140</name>
</gene>
<keyword evidence="2 3" id="KW-0067">ATP-binding</keyword>
<keyword evidence="1 3" id="KW-0547">Nucleotide-binding</keyword>
<protein>
    <submittedName>
        <fullName evidence="6">p60 katanin, putative</fullName>
    </submittedName>
</protein>